<dbReference type="InterPro" id="IPR002772">
    <property type="entry name" value="Glyco_hydro_3_C"/>
</dbReference>
<dbReference type="InterPro" id="IPR050288">
    <property type="entry name" value="Cellulose_deg_GH3"/>
</dbReference>
<dbReference type="AlphaFoldDB" id="A0A345DBG7"/>
<dbReference type="KEGG" id="hyf:DTO96_101438"/>
<dbReference type="SUPFAM" id="SSF51445">
    <property type="entry name" value="(Trans)glycosidases"/>
    <property type="match status" value="1"/>
</dbReference>
<evidence type="ECO:0000256" key="1">
    <source>
        <dbReference type="ARBA" id="ARBA00005336"/>
    </source>
</evidence>
<dbReference type="PANTHER" id="PTHR42715:SF10">
    <property type="entry name" value="BETA-GLUCOSIDASE"/>
    <property type="match status" value="1"/>
</dbReference>
<dbReference type="InterPro" id="IPR036962">
    <property type="entry name" value="Glyco_hydro_3_N_sf"/>
</dbReference>
<evidence type="ECO:0000256" key="5">
    <source>
        <dbReference type="ARBA" id="ARBA00031448"/>
    </source>
</evidence>
<dbReference type="EMBL" id="CP031124">
    <property type="protein sequence ID" value="AXF85705.1"/>
    <property type="molecule type" value="Genomic_DNA"/>
</dbReference>
<dbReference type="InterPro" id="IPR017853">
    <property type="entry name" value="GH"/>
</dbReference>
<dbReference type="Gene3D" id="3.40.50.1700">
    <property type="entry name" value="Glycoside hydrolase family 3 C-terminal domain"/>
    <property type="match status" value="1"/>
</dbReference>
<feature type="chain" id="PRO_5017046133" description="Beta-D-glucoside glucohydrolase" evidence="9">
    <location>
        <begin position="22"/>
        <end position="784"/>
    </location>
</feature>
<dbReference type="Proteomes" id="UP000252182">
    <property type="component" value="Chromosome"/>
</dbReference>
<evidence type="ECO:0000256" key="2">
    <source>
        <dbReference type="ARBA" id="ARBA00022801"/>
    </source>
</evidence>
<organism evidence="11 12">
    <name type="scientific">Ephemeroptericola cinctiostellae</name>
    <dbReference type="NCBI Taxonomy" id="2268024"/>
    <lineage>
        <taxon>Bacteria</taxon>
        <taxon>Pseudomonadati</taxon>
        <taxon>Pseudomonadota</taxon>
        <taxon>Betaproteobacteria</taxon>
        <taxon>Burkholderiales</taxon>
        <taxon>Burkholderiaceae</taxon>
        <taxon>Ephemeroptericola</taxon>
    </lineage>
</organism>
<sequence>MQKKFSFTWLTTLLISGQCLAQGGAVPQLGKQSIQSVIAAMTPEEKVSLVMGTGMHFPGLSEDKKAPVVGEVNGRVPGAAGTTFAIPRLGIPSIVLADGPAGLRIQPHRPDDTATYFATAFPIGTALASSWDTDLVKQVGAAIGNEAKEYGVDILLAPALNNQRNPLGGRGFEYYSEDPVISGHIAAAYVNGVQSNGVGTSIKHFALNNHETNRNVINIKVDQRPIREIYLRGFQIATQKSKPWTVMSSYNKINGTYASENHDLLSTILRDEWAFKGMVMSDWFGGQDAVAQMKAGNDLLMPGTDFQHKTLLTALQNKTLPADTLDNNVARILETIVQTPSFKKYAYSNHPNLTANAQISRMAASEGMVLLKNTMQTLPFNVDIKKVALFGNAAYDLVKGGTGSGDVHAATIISLPEGLAQAGYSVDEHVKGMYSQYITDIKSKHPAGNPFLLPPPVLELDLKTVAPQLIAQMADEQQIAIVALGRNSGEFADRHLDADFNLTEVEKQLLQDVAQAFHAKNKKVVVVLNVGGVIETASWRDIPDAILLTWLPGQEAGHAIVDILKGKVNPSGKLTMTFPMQYTDEPSSGNFPGTVLIPKDPNNHDFTSGDQAAEIEYTDGIGVGYRYFDKAKIATAYPFGHGLSYTDFTYDDIRVTSPHLGQVDIDVNVTNSGRTAGKEVVQIYVGAPKGKLAKPIKELRAFAKTKLLQAGEKQTLHFALKPMDLSSFDPDRSSWVAEQGNYTVYAGTSSQDIRKTANFTLNQELIVEKVHPVLQPQNAVEGSK</sequence>
<evidence type="ECO:0000313" key="12">
    <source>
        <dbReference type="Proteomes" id="UP000252182"/>
    </source>
</evidence>
<evidence type="ECO:0000256" key="7">
    <source>
        <dbReference type="ARBA" id="ARBA00032594"/>
    </source>
</evidence>
<dbReference type="InterPro" id="IPR013783">
    <property type="entry name" value="Ig-like_fold"/>
</dbReference>
<dbReference type="InterPro" id="IPR019800">
    <property type="entry name" value="Glyco_hydro_3_AS"/>
</dbReference>
<dbReference type="Pfam" id="PF01915">
    <property type="entry name" value="Glyco_hydro_3_C"/>
    <property type="match status" value="1"/>
</dbReference>
<dbReference type="Gene3D" id="2.60.40.10">
    <property type="entry name" value="Immunoglobulins"/>
    <property type="match status" value="1"/>
</dbReference>
<keyword evidence="9" id="KW-0732">Signal</keyword>
<accession>A0A345DBG7</accession>
<evidence type="ECO:0000256" key="6">
    <source>
        <dbReference type="ARBA" id="ARBA00032194"/>
    </source>
</evidence>
<dbReference type="InterPro" id="IPR036881">
    <property type="entry name" value="Glyco_hydro_3_C_sf"/>
</dbReference>
<feature type="domain" description="Fibronectin type III-like" evidence="10">
    <location>
        <begin position="679"/>
        <end position="750"/>
    </location>
</feature>
<dbReference type="SUPFAM" id="SSF52279">
    <property type="entry name" value="Beta-D-glucan exohydrolase, C-terminal domain"/>
    <property type="match status" value="1"/>
</dbReference>
<dbReference type="OrthoDB" id="9781691at2"/>
<dbReference type="RefSeq" id="WP_114562871.1">
    <property type="nucleotide sequence ID" value="NZ_CP031124.1"/>
</dbReference>
<evidence type="ECO:0000256" key="4">
    <source>
        <dbReference type="ARBA" id="ARBA00023295"/>
    </source>
</evidence>
<dbReference type="GO" id="GO:0005975">
    <property type="term" value="P:carbohydrate metabolic process"/>
    <property type="evidence" value="ECO:0007669"/>
    <property type="project" value="InterPro"/>
</dbReference>
<keyword evidence="4 8" id="KW-0326">Glycosidase</keyword>
<evidence type="ECO:0000259" key="10">
    <source>
        <dbReference type="SMART" id="SM01217"/>
    </source>
</evidence>
<dbReference type="PROSITE" id="PS00775">
    <property type="entry name" value="GLYCOSYL_HYDROL_F3"/>
    <property type="match status" value="1"/>
</dbReference>
<dbReference type="SMART" id="SM01217">
    <property type="entry name" value="Fn3_like"/>
    <property type="match status" value="1"/>
</dbReference>
<proteinExistence type="inferred from homology"/>
<keyword evidence="12" id="KW-1185">Reference proteome</keyword>
<dbReference type="Pfam" id="PF14310">
    <property type="entry name" value="Fn3-like"/>
    <property type="match status" value="1"/>
</dbReference>
<dbReference type="FunFam" id="2.60.40.10:FF:000495">
    <property type="entry name" value="Periplasmic beta-glucosidase"/>
    <property type="match status" value="1"/>
</dbReference>
<evidence type="ECO:0000313" key="11">
    <source>
        <dbReference type="EMBL" id="AXF85705.1"/>
    </source>
</evidence>
<keyword evidence="3" id="KW-0119">Carbohydrate metabolism</keyword>
<keyword evidence="2 8" id="KW-0378">Hydrolase</keyword>
<evidence type="ECO:0000256" key="3">
    <source>
        <dbReference type="ARBA" id="ARBA00023277"/>
    </source>
</evidence>
<feature type="signal peptide" evidence="9">
    <location>
        <begin position="1"/>
        <end position="21"/>
    </location>
</feature>
<evidence type="ECO:0000256" key="9">
    <source>
        <dbReference type="SAM" id="SignalP"/>
    </source>
</evidence>
<name>A0A345DBG7_9BURK</name>
<evidence type="ECO:0000256" key="8">
    <source>
        <dbReference type="RuleBase" id="RU361161"/>
    </source>
</evidence>
<dbReference type="InterPro" id="IPR001764">
    <property type="entry name" value="Glyco_hydro_3_N"/>
</dbReference>
<dbReference type="Pfam" id="PF00933">
    <property type="entry name" value="Glyco_hydro_3"/>
    <property type="match status" value="1"/>
</dbReference>
<dbReference type="PANTHER" id="PTHR42715">
    <property type="entry name" value="BETA-GLUCOSIDASE"/>
    <property type="match status" value="1"/>
</dbReference>
<gene>
    <name evidence="11" type="primary">bglB</name>
    <name evidence="11" type="ORF">DTO96_101438</name>
</gene>
<protein>
    <recommendedName>
        <fullName evidence="7">Beta-D-glucoside glucohydrolase</fullName>
    </recommendedName>
    <alternativeName>
        <fullName evidence="5">Cellobiase</fullName>
    </alternativeName>
    <alternativeName>
        <fullName evidence="6">Gentiobiase</fullName>
    </alternativeName>
</protein>
<comment type="similarity">
    <text evidence="1 8">Belongs to the glycosyl hydrolase 3 family.</text>
</comment>
<reference evidence="12" key="1">
    <citation type="submission" date="2018-07" db="EMBL/GenBank/DDBJ databases">
        <authorList>
            <person name="Kim H."/>
        </authorList>
    </citation>
    <scope>NUCLEOTIDE SEQUENCE [LARGE SCALE GENOMIC DNA]</scope>
    <source>
        <strain evidence="12">F02</strain>
    </source>
</reference>
<dbReference type="InterPro" id="IPR026891">
    <property type="entry name" value="Fn3-like"/>
</dbReference>
<dbReference type="Gene3D" id="3.20.20.300">
    <property type="entry name" value="Glycoside hydrolase, family 3, N-terminal domain"/>
    <property type="match status" value="1"/>
</dbReference>
<dbReference type="GO" id="GO:0008422">
    <property type="term" value="F:beta-glucosidase activity"/>
    <property type="evidence" value="ECO:0007669"/>
    <property type="project" value="UniProtKB-ARBA"/>
</dbReference>
<dbReference type="PRINTS" id="PR00133">
    <property type="entry name" value="GLHYDRLASE3"/>
</dbReference>